<accession>A0A7C2YVV1</accession>
<name>A0A7C2YVV1_9AQUI</name>
<sequence>MDPDKLTDKLKEEFRDFKATVSSEFASFKLVVEPFNKRMRSLESRQESLEAELKSEITQNTQRIGYLYMDVSKVIENLNRALSKKEMIDDILVRI</sequence>
<protein>
    <submittedName>
        <fullName evidence="1">Uncharacterized protein</fullName>
    </submittedName>
</protein>
<comment type="caution">
    <text evidence="1">The sequence shown here is derived from an EMBL/GenBank/DDBJ whole genome shotgun (WGS) entry which is preliminary data.</text>
</comment>
<proteinExistence type="predicted"/>
<dbReference type="AlphaFoldDB" id="A0A7C2YVV1"/>
<dbReference type="EMBL" id="DSFP01000033">
    <property type="protein sequence ID" value="HEW45791.1"/>
    <property type="molecule type" value="Genomic_DNA"/>
</dbReference>
<evidence type="ECO:0000313" key="1">
    <source>
        <dbReference type="EMBL" id="HEW45791.1"/>
    </source>
</evidence>
<gene>
    <name evidence="1" type="ORF">ENO47_03860</name>
</gene>
<reference evidence="1" key="1">
    <citation type="journal article" date="2020" name="mSystems">
        <title>Genome- and Community-Level Interaction Insights into Carbon Utilization and Element Cycling Functions of Hydrothermarchaeota in Hydrothermal Sediment.</title>
        <authorList>
            <person name="Zhou Z."/>
            <person name="Liu Y."/>
            <person name="Xu W."/>
            <person name="Pan J."/>
            <person name="Luo Z.H."/>
            <person name="Li M."/>
        </authorList>
    </citation>
    <scope>NUCLEOTIDE SEQUENCE [LARGE SCALE GENOMIC DNA]</scope>
    <source>
        <strain evidence="1">SpSt-132</strain>
    </source>
</reference>
<organism evidence="1">
    <name type="scientific">Hydrogenobacter sp</name>
    <dbReference type="NCBI Taxonomy" id="2152829"/>
    <lineage>
        <taxon>Bacteria</taxon>
        <taxon>Pseudomonadati</taxon>
        <taxon>Aquificota</taxon>
        <taxon>Aquificia</taxon>
        <taxon>Aquificales</taxon>
        <taxon>Aquificaceae</taxon>
        <taxon>Hydrogenobacter</taxon>
    </lineage>
</organism>